<dbReference type="InterPro" id="IPR000980">
    <property type="entry name" value="SH2"/>
</dbReference>
<reference evidence="3 4" key="1">
    <citation type="submission" date="2024-11" db="EMBL/GenBank/DDBJ databases">
        <title>Adaptive evolution of stress response genes in parasites aligns with host niche diversity.</title>
        <authorList>
            <person name="Hahn C."/>
            <person name="Resl P."/>
        </authorList>
    </citation>
    <scope>NUCLEOTIDE SEQUENCE [LARGE SCALE GENOMIC DNA]</scope>
    <source>
        <strain evidence="3">EGGRZ-B1_66</strain>
        <tissue evidence="3">Body</tissue>
    </source>
</reference>
<accession>A0ABD2QKJ0</accession>
<dbReference type="Pfam" id="PF00017">
    <property type="entry name" value="SH2"/>
    <property type="match status" value="1"/>
</dbReference>
<dbReference type="AlphaFoldDB" id="A0ABD2QKJ0"/>
<dbReference type="PRINTS" id="PR00401">
    <property type="entry name" value="SH2DOMAIN"/>
</dbReference>
<dbReference type="Proteomes" id="UP001626550">
    <property type="component" value="Unassembled WGS sequence"/>
</dbReference>
<dbReference type="Gene3D" id="3.30.505.10">
    <property type="entry name" value="SH2 domain"/>
    <property type="match status" value="1"/>
</dbReference>
<keyword evidence="4" id="KW-1185">Reference proteome</keyword>
<protein>
    <submittedName>
        <fullName evidence="3">Tensin 1</fullName>
    </submittedName>
</protein>
<proteinExistence type="predicted"/>
<dbReference type="PANTHER" id="PTHR45734">
    <property type="entry name" value="TENSIN"/>
    <property type="match status" value="1"/>
</dbReference>
<dbReference type="InterPro" id="IPR036860">
    <property type="entry name" value="SH2_dom_sf"/>
</dbReference>
<keyword evidence="1" id="KW-0727">SH2 domain</keyword>
<evidence type="ECO:0000259" key="2">
    <source>
        <dbReference type="PROSITE" id="PS50001"/>
    </source>
</evidence>
<sequence>MSTGAYQRPLGSVNSQNPSINRYLGADHVDAGNIYDLKSTGVRLAQDCSQHWYYPDITRDEAITMLRNGKPGSFVIRKSTTFPHSFGLALKVDKLTPKMMNRNEDSSNELVRHFLIESIMMDDGKTMGVHLKGFSSEPVFPNLASFVYHHSVQQGALPSTLFLPTQSGQFFTHNEIKHF</sequence>
<evidence type="ECO:0000313" key="4">
    <source>
        <dbReference type="Proteomes" id="UP001626550"/>
    </source>
</evidence>
<name>A0ABD2QKJ0_9PLAT</name>
<organism evidence="3 4">
    <name type="scientific">Cichlidogyrus casuarinus</name>
    <dbReference type="NCBI Taxonomy" id="1844966"/>
    <lineage>
        <taxon>Eukaryota</taxon>
        <taxon>Metazoa</taxon>
        <taxon>Spiralia</taxon>
        <taxon>Lophotrochozoa</taxon>
        <taxon>Platyhelminthes</taxon>
        <taxon>Monogenea</taxon>
        <taxon>Monopisthocotylea</taxon>
        <taxon>Dactylogyridea</taxon>
        <taxon>Ancyrocephalidae</taxon>
        <taxon>Cichlidogyrus</taxon>
    </lineage>
</organism>
<dbReference type="PANTHER" id="PTHR45734:SF10">
    <property type="entry name" value="BLISTERY, ISOFORM A"/>
    <property type="match status" value="1"/>
</dbReference>
<dbReference type="PROSITE" id="PS50001">
    <property type="entry name" value="SH2"/>
    <property type="match status" value="1"/>
</dbReference>
<dbReference type="SMART" id="SM00252">
    <property type="entry name" value="SH2"/>
    <property type="match status" value="1"/>
</dbReference>
<dbReference type="InterPro" id="IPR051484">
    <property type="entry name" value="Tensin_PTEN_phosphatase"/>
</dbReference>
<evidence type="ECO:0000313" key="3">
    <source>
        <dbReference type="EMBL" id="KAL3320041.1"/>
    </source>
</evidence>
<comment type="caution">
    <text evidence="3">The sequence shown here is derived from an EMBL/GenBank/DDBJ whole genome shotgun (WGS) entry which is preliminary data.</text>
</comment>
<evidence type="ECO:0000256" key="1">
    <source>
        <dbReference type="PROSITE-ProRule" id="PRU00191"/>
    </source>
</evidence>
<feature type="domain" description="SH2" evidence="2">
    <location>
        <begin position="52"/>
        <end position="165"/>
    </location>
</feature>
<gene>
    <name evidence="3" type="primary">TNS1_2</name>
    <name evidence="3" type="ORF">Ciccas_001287</name>
</gene>
<dbReference type="EMBL" id="JBJKFK010000081">
    <property type="protein sequence ID" value="KAL3320041.1"/>
    <property type="molecule type" value="Genomic_DNA"/>
</dbReference>
<dbReference type="SUPFAM" id="SSF55550">
    <property type="entry name" value="SH2 domain"/>
    <property type="match status" value="1"/>
</dbReference>